<dbReference type="InterPro" id="IPR029058">
    <property type="entry name" value="AB_hydrolase_fold"/>
</dbReference>
<evidence type="ECO:0000256" key="5">
    <source>
        <dbReference type="ARBA" id="ARBA00023180"/>
    </source>
</evidence>
<keyword evidence="2 6" id="KW-0121">Carboxypeptidase</keyword>
<evidence type="ECO:0000256" key="4">
    <source>
        <dbReference type="ARBA" id="ARBA00022801"/>
    </source>
</evidence>
<dbReference type="PROSITE" id="PS00131">
    <property type="entry name" value="CARBOXYPEPT_SER_SER"/>
    <property type="match status" value="1"/>
</dbReference>
<feature type="signal peptide" evidence="6">
    <location>
        <begin position="1"/>
        <end position="16"/>
    </location>
</feature>
<evidence type="ECO:0000256" key="1">
    <source>
        <dbReference type="ARBA" id="ARBA00009431"/>
    </source>
</evidence>
<evidence type="ECO:0000313" key="8">
    <source>
        <dbReference type="Proteomes" id="UP001408356"/>
    </source>
</evidence>
<dbReference type="PRINTS" id="PR00724">
    <property type="entry name" value="CRBOXYPTASEC"/>
</dbReference>
<reference evidence="7 8" key="1">
    <citation type="journal article" date="2024" name="J. Plant Pathol.">
        <title>Sequence and assembly of the genome of Seiridium unicorne, isolate CBS 538.82, causal agent of cypress canker disease.</title>
        <authorList>
            <person name="Scali E."/>
            <person name="Rocca G.D."/>
            <person name="Danti R."/>
            <person name="Garbelotto M."/>
            <person name="Barberini S."/>
            <person name="Baroncelli R."/>
            <person name="Emiliani G."/>
        </authorList>
    </citation>
    <scope>NUCLEOTIDE SEQUENCE [LARGE SCALE GENOMIC DNA]</scope>
    <source>
        <strain evidence="7 8">BM-138-508</strain>
    </source>
</reference>
<accession>A0ABR2VBS6</accession>
<dbReference type="EMBL" id="JARVKF010000053">
    <property type="protein sequence ID" value="KAK9423989.1"/>
    <property type="molecule type" value="Genomic_DNA"/>
</dbReference>
<name>A0ABR2VBS6_9PEZI</name>
<dbReference type="Pfam" id="PF00450">
    <property type="entry name" value="Peptidase_S10"/>
    <property type="match status" value="1"/>
</dbReference>
<dbReference type="InterPro" id="IPR018202">
    <property type="entry name" value="Ser_caboxypep_ser_AS"/>
</dbReference>
<gene>
    <name evidence="7" type="ORF">SUNI508_13872</name>
</gene>
<comment type="caution">
    <text evidence="7">The sequence shown here is derived from an EMBL/GenBank/DDBJ whole genome shotgun (WGS) entry which is preliminary data.</text>
</comment>
<evidence type="ECO:0000256" key="3">
    <source>
        <dbReference type="ARBA" id="ARBA00022670"/>
    </source>
</evidence>
<comment type="similarity">
    <text evidence="1 6">Belongs to the peptidase S10 family.</text>
</comment>
<keyword evidence="6" id="KW-0732">Signal</keyword>
<sequence length="539" mass="59496">MILTLVLIQLASLATAAGYASGNAVNNEGNDARHSGNGIQNRDGKAPPLFLTNSTQQFLVDGASLPEFTFDIGESYAGLLPISPNATDENRLWFWFVPSANPTPTKEVLVFFNGGPGCTSCIGMFYENGPFLWQDGTTAPVRNPWAWTNLTNVMWIDQPVRTGYSTGTPTISTQEELADQFLGFWKNFMDTFDLHGADVYLAGESYAGRYISYIGTAMLDTNDTTYYNLQSTMFIDSLIADHQIQQDFDIVPYVDYWNLFLNLNDTFMDMIRYASDACGIDEYRSTHLVYPGNPDGSSGLPSVETYEYDGIERACEDLTGDILAALTRLNPCFDETHISNYCPYLSSSLGLPSFTIPTFSVDGLDKRAFDQPYLNREDVKVALHAPLLKYWIECNQHGVSVNGSTISSKQPVKEKLPSLIERSKRTVIVHGSLDMQVTVNGTLLAIQNMEWGGARGFSSPPSETFFVPTHSKPSIASTGPRGNTGKVITERGLTFVEVFGAGHEVPRYSPSGSYRHLEFLLGRIDSMSDDTPFTTDSSI</sequence>
<dbReference type="PROSITE" id="PS00560">
    <property type="entry name" value="CARBOXYPEPT_SER_HIS"/>
    <property type="match status" value="1"/>
</dbReference>
<keyword evidence="4 6" id="KW-0378">Hydrolase</keyword>
<evidence type="ECO:0000313" key="7">
    <source>
        <dbReference type="EMBL" id="KAK9423989.1"/>
    </source>
</evidence>
<dbReference type="Proteomes" id="UP001408356">
    <property type="component" value="Unassembled WGS sequence"/>
</dbReference>
<evidence type="ECO:0000256" key="2">
    <source>
        <dbReference type="ARBA" id="ARBA00022645"/>
    </source>
</evidence>
<feature type="chain" id="PRO_5044964694" description="Carboxypeptidase" evidence="6">
    <location>
        <begin position="17"/>
        <end position="539"/>
    </location>
</feature>
<dbReference type="SUPFAM" id="SSF53474">
    <property type="entry name" value="alpha/beta-Hydrolases"/>
    <property type="match status" value="1"/>
</dbReference>
<keyword evidence="5" id="KW-0325">Glycoprotein</keyword>
<dbReference type="InterPro" id="IPR001563">
    <property type="entry name" value="Peptidase_S10"/>
</dbReference>
<dbReference type="EC" id="3.4.16.-" evidence="6"/>
<evidence type="ECO:0000256" key="6">
    <source>
        <dbReference type="RuleBase" id="RU361156"/>
    </source>
</evidence>
<keyword evidence="3 6" id="KW-0645">Protease</keyword>
<dbReference type="PANTHER" id="PTHR11802:SF479">
    <property type="entry name" value="CARBOXYPEPTIDASE"/>
    <property type="match status" value="1"/>
</dbReference>
<organism evidence="7 8">
    <name type="scientific">Seiridium unicorne</name>
    <dbReference type="NCBI Taxonomy" id="138068"/>
    <lineage>
        <taxon>Eukaryota</taxon>
        <taxon>Fungi</taxon>
        <taxon>Dikarya</taxon>
        <taxon>Ascomycota</taxon>
        <taxon>Pezizomycotina</taxon>
        <taxon>Sordariomycetes</taxon>
        <taxon>Xylariomycetidae</taxon>
        <taxon>Amphisphaeriales</taxon>
        <taxon>Sporocadaceae</taxon>
        <taxon>Seiridium</taxon>
    </lineage>
</organism>
<dbReference type="InterPro" id="IPR033124">
    <property type="entry name" value="Ser_caboxypep_his_AS"/>
</dbReference>
<protein>
    <recommendedName>
        <fullName evidence="6">Carboxypeptidase</fullName>
        <ecNumber evidence="6">3.4.16.-</ecNumber>
    </recommendedName>
</protein>
<keyword evidence="8" id="KW-1185">Reference proteome</keyword>
<dbReference type="PANTHER" id="PTHR11802">
    <property type="entry name" value="SERINE PROTEASE FAMILY S10 SERINE CARBOXYPEPTIDASE"/>
    <property type="match status" value="1"/>
</dbReference>
<dbReference type="GO" id="GO:0004180">
    <property type="term" value="F:carboxypeptidase activity"/>
    <property type="evidence" value="ECO:0007669"/>
    <property type="project" value="UniProtKB-KW"/>
</dbReference>
<proteinExistence type="inferred from homology"/>
<dbReference type="Gene3D" id="3.40.50.1820">
    <property type="entry name" value="alpha/beta hydrolase"/>
    <property type="match status" value="1"/>
</dbReference>